<dbReference type="InterPro" id="IPR038056">
    <property type="entry name" value="YjbR-like_sf"/>
</dbReference>
<evidence type="ECO:0000313" key="2">
    <source>
        <dbReference type="EMBL" id="RFU50681.1"/>
    </source>
</evidence>
<reference evidence="2 6" key="1">
    <citation type="submission" date="2018-08" db="EMBL/GenBank/DDBJ databases">
        <title>Draft genome of Streptococcus sp .nov. Z2.</title>
        <authorList>
            <person name="Tian Z."/>
        </authorList>
    </citation>
    <scope>NUCLEOTIDE SEQUENCE [LARGE SCALE GENOMIC DNA]</scope>
    <source>
        <strain evidence="2 6">Z2</strain>
    </source>
</reference>
<reference evidence="1" key="4">
    <citation type="journal article" date="2019" name="Int. J. Syst. Evol. Microbiol.">
        <title>Streptococcus chenjunshii sp. nov. isolated from feces of Tibetan antelopes.</title>
        <authorList>
            <person name="Tian Z."/>
            <person name="Lu S."/>
            <person name="Jin D."/>
            <person name="Yang J."/>
            <person name="Pu J."/>
            <person name="Lai X.H."/>
            <person name="Bai X.N."/>
            <person name="Wu X.M."/>
            <person name="Li J."/>
            <person name="Wang S."/>
            <person name="Xu J."/>
        </authorList>
    </citation>
    <scope>NUCLEOTIDE SEQUENCE</scope>
    <source>
        <strain evidence="1">Z15</strain>
    </source>
</reference>
<dbReference type="SUPFAM" id="SSF88697">
    <property type="entry name" value="PUA domain-like"/>
    <property type="match status" value="1"/>
</dbReference>
<evidence type="ECO:0000313" key="6">
    <source>
        <dbReference type="Proteomes" id="UP000264056"/>
    </source>
</evidence>
<evidence type="ECO:0000313" key="1">
    <source>
        <dbReference type="EMBL" id="AXQ78174.1"/>
    </source>
</evidence>
<evidence type="ECO:0000313" key="5">
    <source>
        <dbReference type="Proteomes" id="UP000262901"/>
    </source>
</evidence>
<accession>A0A346NAX9</accession>
<dbReference type="AlphaFoldDB" id="A0A372KME3"/>
<dbReference type="OrthoDB" id="9789813at2"/>
<dbReference type="Proteomes" id="UP000264056">
    <property type="component" value="Unassembled WGS sequence"/>
</dbReference>
<evidence type="ECO:0000313" key="4">
    <source>
        <dbReference type="Proteomes" id="UP000246115"/>
    </source>
</evidence>
<dbReference type="EMBL" id="QVQZ01000007">
    <property type="protein sequence ID" value="RFU53452.1"/>
    <property type="molecule type" value="Genomic_DNA"/>
</dbReference>
<evidence type="ECO:0000313" key="3">
    <source>
        <dbReference type="EMBL" id="RFU53452.1"/>
    </source>
</evidence>
<name>A0A372KME3_9STRE</name>
<dbReference type="Proteomes" id="UP000246115">
    <property type="component" value="Chromosome"/>
</dbReference>
<sequence length="361" mass="41814">MSLESEFFRKKRLIVKNLLPFGFVKEGRSYRYRKRFMDDSFEAQIVIDAEGDIHGRVLDTDTDDDYPALRADQQAGSFASRVRAAYTEILEDLASHCYEDLPFVTEQANRLAHYIENKYGDSYDHPFAKYPDFTAYRNPLNRKWYGLIMTVTRNKLDLGREQRQQAELDEEIEIINLKTEAADMKDLLTLSGIYPSYHMNKKSWVSIVFDEQVSDSLLFTLIDKSRELTGRGNLGRSDGPDFWLIPANPKYYDIDAELAAHKVIHWTQKASIKKGDYVGIYITAPVRSLRYLCRVLEADIPNDSHPDRPELKKLMRIELLTRFPDSLFASPVLKEYGVTNIRGARRMTKELVDKVKKTLSD</sequence>
<accession>A0A372KME3</accession>
<dbReference type="InterPro" id="IPR007351">
    <property type="entry name" value="YjbR"/>
</dbReference>
<reference evidence="4" key="3">
    <citation type="submission" date="2018-08" db="EMBL/GenBank/DDBJ databases">
        <title>Streptococcus chenjunshii sp. nov., isolated from stools sample of the Tibetan antelope in the Qinghai-Tibet plateau, China.</title>
        <authorList>
            <person name="Tian Z."/>
        </authorList>
    </citation>
    <scope>NUCLEOTIDE SEQUENCE [LARGE SCALE GENOMIC DNA]</scope>
    <source>
        <strain evidence="4">Z15</strain>
    </source>
</reference>
<protein>
    <submittedName>
        <fullName evidence="3">MmcQ family protein</fullName>
    </submittedName>
</protein>
<dbReference type="Proteomes" id="UP000262901">
    <property type="component" value="Unassembled WGS sequence"/>
</dbReference>
<dbReference type="KEGG" id="schj:DDV21_003320"/>
<dbReference type="PANTHER" id="PTHR35145:SF1">
    <property type="entry name" value="CYTOPLASMIC PROTEIN"/>
    <property type="match status" value="1"/>
</dbReference>
<organism evidence="3 5">
    <name type="scientific">Streptococcus chenjunshii</name>
    <dbReference type="NCBI Taxonomy" id="2173853"/>
    <lineage>
        <taxon>Bacteria</taxon>
        <taxon>Bacillati</taxon>
        <taxon>Bacillota</taxon>
        <taxon>Bacilli</taxon>
        <taxon>Lactobacillales</taxon>
        <taxon>Streptococcaceae</taxon>
        <taxon>Streptococcus</taxon>
    </lineage>
</organism>
<dbReference type="Pfam" id="PF04237">
    <property type="entry name" value="YjbR"/>
    <property type="match status" value="1"/>
</dbReference>
<keyword evidence="6" id="KW-1185">Reference proteome</keyword>
<dbReference type="InterPro" id="IPR015947">
    <property type="entry name" value="PUA-like_sf"/>
</dbReference>
<dbReference type="InterPro" id="IPR058532">
    <property type="entry name" value="YjbR/MT2646/Rv2570-like"/>
</dbReference>
<dbReference type="EMBL" id="QVQY01000019">
    <property type="protein sequence ID" value="RFU50681.1"/>
    <property type="molecule type" value="Genomic_DNA"/>
</dbReference>
<gene>
    <name evidence="1" type="ORF">DDV21_003320</name>
    <name evidence="2" type="ORF">DDV22_07270</name>
    <name evidence="3" type="ORF">DDV23_04445</name>
</gene>
<dbReference type="SUPFAM" id="SSF142906">
    <property type="entry name" value="YjbR-like"/>
    <property type="match status" value="1"/>
</dbReference>
<dbReference type="EMBL" id="CP031733">
    <property type="protein sequence ID" value="AXQ78174.1"/>
    <property type="molecule type" value="Genomic_DNA"/>
</dbReference>
<proteinExistence type="predicted"/>
<dbReference type="PANTHER" id="PTHR35145">
    <property type="entry name" value="CYTOPLASMIC PROTEIN-RELATED"/>
    <property type="match status" value="1"/>
</dbReference>
<reference evidence="3 5" key="2">
    <citation type="submission" date="2018-08" db="EMBL/GenBank/DDBJ databases">
        <title>Draft genome of Streptococcus sp. nov. Z1.</title>
        <authorList>
            <person name="Tian Z."/>
        </authorList>
    </citation>
    <scope>NUCLEOTIDE SEQUENCE [LARGE SCALE GENOMIC DNA]</scope>
    <source>
        <strain evidence="3">Z1</strain>
        <strain evidence="5">Z1(2018)</strain>
    </source>
</reference>
<dbReference type="Gene3D" id="3.90.1150.30">
    <property type="match status" value="1"/>
</dbReference>
<dbReference type="RefSeq" id="WP_116877908.1">
    <property type="nucleotide sequence ID" value="NZ_CP031733.1"/>
</dbReference>